<dbReference type="SUPFAM" id="SSF103084">
    <property type="entry name" value="Holliday junction resolvase RusA"/>
    <property type="match status" value="1"/>
</dbReference>
<evidence type="ECO:0000256" key="5">
    <source>
        <dbReference type="ARBA" id="ARBA00022722"/>
    </source>
</evidence>
<keyword evidence="7" id="KW-0255">Endonuclease</keyword>
<keyword evidence="11" id="KW-0233">DNA recombination</keyword>
<dbReference type="AlphaFoldDB" id="A0A7C2ZIR2"/>
<evidence type="ECO:0000256" key="4">
    <source>
        <dbReference type="ARBA" id="ARBA00014885"/>
    </source>
</evidence>
<keyword evidence="8" id="KW-0227">DNA damage</keyword>
<keyword evidence="6" id="KW-0479">Metal-binding</keyword>
<comment type="similarity">
    <text evidence="2">Belongs to the RusA family.</text>
</comment>
<evidence type="ECO:0000256" key="8">
    <source>
        <dbReference type="ARBA" id="ARBA00022763"/>
    </source>
</evidence>
<accession>A0A7C2ZIR2</accession>
<dbReference type="EMBL" id="DSFP01000067">
    <property type="protein sequence ID" value="HEW46547.1"/>
    <property type="molecule type" value="Genomic_DNA"/>
</dbReference>
<dbReference type="InterPro" id="IPR036614">
    <property type="entry name" value="RusA-like_sf"/>
</dbReference>
<keyword evidence="12" id="KW-0234">DNA repair</keyword>
<evidence type="ECO:0000256" key="13">
    <source>
        <dbReference type="ARBA" id="ARBA00029354"/>
    </source>
</evidence>
<sequence>MIELRLSLLPVPKSNRYIRKKGGKVFKPPRVKNWEVRALWEIKEQYKGEPLVSKLSVYVELVLPNHRRRDIDNMLKSLWDILEKGGVIKNDSQIYEVRTIKRVIKGQQCTIVRIGEFKDAVEGA</sequence>
<dbReference type="GO" id="GO:0006281">
    <property type="term" value="P:DNA repair"/>
    <property type="evidence" value="ECO:0007669"/>
    <property type="project" value="UniProtKB-KW"/>
</dbReference>
<evidence type="ECO:0000256" key="6">
    <source>
        <dbReference type="ARBA" id="ARBA00022723"/>
    </source>
</evidence>
<keyword evidence="5" id="KW-0540">Nuclease</keyword>
<evidence type="ECO:0000256" key="3">
    <source>
        <dbReference type="ARBA" id="ARBA00011738"/>
    </source>
</evidence>
<reference evidence="17" key="1">
    <citation type="journal article" date="2020" name="mSystems">
        <title>Genome- and Community-Level Interaction Insights into Carbon Utilization and Element Cycling Functions of Hydrothermarchaeota in Hydrothermal Sediment.</title>
        <authorList>
            <person name="Zhou Z."/>
            <person name="Liu Y."/>
            <person name="Xu W."/>
            <person name="Pan J."/>
            <person name="Luo Z.H."/>
            <person name="Li M."/>
        </authorList>
    </citation>
    <scope>NUCLEOTIDE SEQUENCE [LARGE SCALE GENOMIC DNA]</scope>
    <source>
        <strain evidence="17">SpSt-132</strain>
    </source>
</reference>
<comment type="subunit">
    <text evidence="3">Homodimer.</text>
</comment>
<dbReference type="EC" id="3.1.21.10" evidence="14"/>
<dbReference type="PIRSF" id="PIRSF001007">
    <property type="entry name" value="RusA"/>
    <property type="match status" value="1"/>
</dbReference>
<evidence type="ECO:0000256" key="14">
    <source>
        <dbReference type="ARBA" id="ARBA00029488"/>
    </source>
</evidence>
<dbReference type="InterPro" id="IPR008822">
    <property type="entry name" value="Endonuclease_RusA-like"/>
</dbReference>
<evidence type="ECO:0000256" key="7">
    <source>
        <dbReference type="ARBA" id="ARBA00022759"/>
    </source>
</evidence>
<dbReference type="InterPro" id="IPR016281">
    <property type="entry name" value="Endonuclease_RusA"/>
</dbReference>
<evidence type="ECO:0000256" key="9">
    <source>
        <dbReference type="ARBA" id="ARBA00022801"/>
    </source>
</evidence>
<evidence type="ECO:0000256" key="10">
    <source>
        <dbReference type="ARBA" id="ARBA00022842"/>
    </source>
</evidence>
<keyword evidence="10" id="KW-0460">Magnesium</keyword>
<gene>
    <name evidence="17" type="ORF">ENO47_07790</name>
</gene>
<organism evidence="17">
    <name type="scientific">Hydrogenobacter sp</name>
    <dbReference type="NCBI Taxonomy" id="2152829"/>
    <lineage>
        <taxon>Bacteria</taxon>
        <taxon>Pseudomonadati</taxon>
        <taxon>Aquificota</taxon>
        <taxon>Aquificia</taxon>
        <taxon>Aquificales</taxon>
        <taxon>Aquificaceae</taxon>
        <taxon>Hydrogenobacter</taxon>
    </lineage>
</organism>
<protein>
    <recommendedName>
        <fullName evidence="4">Crossover junction endodeoxyribonuclease RusA</fullName>
        <ecNumber evidence="14">3.1.21.10</ecNumber>
    </recommendedName>
    <alternativeName>
        <fullName evidence="15">Holliday junction nuclease RusA</fullName>
    </alternativeName>
    <alternativeName>
        <fullName evidence="16">Holliday junction resolvase</fullName>
    </alternativeName>
</protein>
<evidence type="ECO:0000256" key="15">
    <source>
        <dbReference type="ARBA" id="ARBA00030920"/>
    </source>
</evidence>
<evidence type="ECO:0000313" key="17">
    <source>
        <dbReference type="EMBL" id="HEW46547.1"/>
    </source>
</evidence>
<dbReference type="Gene3D" id="3.30.1330.70">
    <property type="entry name" value="Holliday junction resolvase RusA"/>
    <property type="match status" value="1"/>
</dbReference>
<evidence type="ECO:0000256" key="11">
    <source>
        <dbReference type="ARBA" id="ARBA00023172"/>
    </source>
</evidence>
<proteinExistence type="inferred from homology"/>
<evidence type="ECO:0000256" key="16">
    <source>
        <dbReference type="ARBA" id="ARBA00031953"/>
    </source>
</evidence>
<evidence type="ECO:0000256" key="1">
    <source>
        <dbReference type="ARBA" id="ARBA00001946"/>
    </source>
</evidence>
<name>A0A7C2ZIR2_9AQUI</name>
<comment type="cofactor">
    <cofactor evidence="1">
        <name>Mg(2+)</name>
        <dbReference type="ChEBI" id="CHEBI:18420"/>
    </cofactor>
</comment>
<evidence type="ECO:0000256" key="2">
    <source>
        <dbReference type="ARBA" id="ARBA00008865"/>
    </source>
</evidence>
<comment type="caution">
    <text evidence="17">The sequence shown here is derived from an EMBL/GenBank/DDBJ whole genome shotgun (WGS) entry which is preliminary data.</text>
</comment>
<keyword evidence="9" id="KW-0378">Hydrolase</keyword>
<evidence type="ECO:0000256" key="12">
    <source>
        <dbReference type="ARBA" id="ARBA00023204"/>
    </source>
</evidence>
<dbReference type="GO" id="GO:0008821">
    <property type="term" value="F:crossover junction DNA endonuclease activity"/>
    <property type="evidence" value="ECO:0007669"/>
    <property type="project" value="UniProtKB-EC"/>
</dbReference>
<dbReference type="GO" id="GO:0000287">
    <property type="term" value="F:magnesium ion binding"/>
    <property type="evidence" value="ECO:0007669"/>
    <property type="project" value="InterPro"/>
</dbReference>
<dbReference type="GO" id="GO:0006310">
    <property type="term" value="P:DNA recombination"/>
    <property type="evidence" value="ECO:0007669"/>
    <property type="project" value="UniProtKB-KW"/>
</dbReference>
<dbReference type="Pfam" id="PF05866">
    <property type="entry name" value="RusA"/>
    <property type="match status" value="1"/>
</dbReference>
<comment type="catalytic activity">
    <reaction evidence="13">
        <text>Endonucleolytic cleavage at a junction such as a reciprocal single-stranded crossover between two homologous DNA duplexes (Holliday junction).</text>
        <dbReference type="EC" id="3.1.21.10"/>
    </reaction>
</comment>